<dbReference type="Pfam" id="PF03176">
    <property type="entry name" value="MMPL"/>
    <property type="match status" value="2"/>
</dbReference>
<comment type="subcellular location">
    <subcellularLocation>
        <location evidence="1">Cell membrane</location>
        <topology evidence="1">Multi-pass membrane protein</topology>
    </subcellularLocation>
</comment>
<evidence type="ECO:0000256" key="1">
    <source>
        <dbReference type="ARBA" id="ARBA00004651"/>
    </source>
</evidence>
<dbReference type="InterPro" id="IPR000731">
    <property type="entry name" value="SSD"/>
</dbReference>
<keyword evidence="5 7" id="KW-0472">Membrane</keyword>
<feature type="region of interest" description="Disordered" evidence="6">
    <location>
        <begin position="785"/>
        <end position="807"/>
    </location>
</feature>
<organism evidence="9 10">
    <name type="scientific">Pseudonocardia xishanensis</name>
    <dbReference type="NCBI Taxonomy" id="630995"/>
    <lineage>
        <taxon>Bacteria</taxon>
        <taxon>Bacillati</taxon>
        <taxon>Actinomycetota</taxon>
        <taxon>Actinomycetes</taxon>
        <taxon>Pseudonocardiales</taxon>
        <taxon>Pseudonocardiaceae</taxon>
        <taxon>Pseudonocardia</taxon>
    </lineage>
</organism>
<dbReference type="EMBL" id="BAABGT010000035">
    <property type="protein sequence ID" value="GAA4547268.1"/>
    <property type="molecule type" value="Genomic_DNA"/>
</dbReference>
<protein>
    <submittedName>
        <fullName evidence="9">MMPL family transporter</fullName>
    </submittedName>
</protein>
<evidence type="ECO:0000256" key="7">
    <source>
        <dbReference type="SAM" id="Phobius"/>
    </source>
</evidence>
<sequence length="807" mass="82535">MAELLHRLGAFSARHAWRVVVAWIAVLAAAVVAFLLVGGTLGTAITIPGTPTDEVSKRLTAELPEAGGGTGLIVLHTTDGQPFTPAQQQEISAALQRVTAVDGVRQVIDPFAIAAQRAGAEQQLAGGRAQLDEARAQLDRGQTQLDAAGVPATAPQRQQLDAGRAQLDAQEARLAAGESQLRLAAGIRTVSEDGSAAVATVAFADAQMSVPTATKDGVISAVEASPVAGVQADFSSEITQNVDGIAGPGEVIGVVIAAIVLLVMLGTLVAAGLPILTALIGVGVGVAGAMALSGVVEMTSVTPILGLMLGLAVGIDYSLFILNRHRRQLRTGMSVPDSIALANGTSGNAVVFAGFTVVIALVALNVTGIGFLGLMGSVGAACVAVAVLVAVTLTPALLSLLGLRVLPRKARSRPTSHAAGSVAPMSTGGAVARAVGGIALLVLVALPALALRLGLPDGSSEPQDSTQYQAYSVVADKFGAGQNGTLVVVADLPAGLDEAALTAARAQVAEQIGAIPSVSAVAPVATAPDGSFAVFQVVPTEGPTSVATEELVQRLRVTTTAVEPSVPLAVAGVPSGNIDISAKLADALPLYLGVVVGLSLLIMILVFRSVLVPVTATVGFVLSYFAAMGAVVMIYQWGRLSAVFGVHDPGPVLNFLPTILVGILFGLAMDYQLFLVSGMREAYVHGSPARLAVKEGLHAGRAVVTAAAIIMFSVFGGFVFSHLAMVRPIGFGLAFGVVLDAFVVRMLIIPAVLHLAGDAAWWLPRWLDRILPDVDVEGAKLERRHPMAAVPEPRAESPRVTEPTPQP</sequence>
<name>A0ABP8RU30_9PSEU</name>
<feature type="transmembrane region" description="Helical" evidence="7">
    <location>
        <begin position="434"/>
        <end position="455"/>
    </location>
</feature>
<feature type="transmembrane region" description="Helical" evidence="7">
    <location>
        <begin position="378"/>
        <end position="403"/>
    </location>
</feature>
<evidence type="ECO:0000259" key="8">
    <source>
        <dbReference type="PROSITE" id="PS50156"/>
    </source>
</evidence>
<feature type="transmembrane region" description="Helical" evidence="7">
    <location>
        <begin position="614"/>
        <end position="635"/>
    </location>
</feature>
<reference evidence="10" key="1">
    <citation type="journal article" date="2019" name="Int. J. Syst. Evol. Microbiol.">
        <title>The Global Catalogue of Microorganisms (GCM) 10K type strain sequencing project: providing services to taxonomists for standard genome sequencing and annotation.</title>
        <authorList>
            <consortium name="The Broad Institute Genomics Platform"/>
            <consortium name="The Broad Institute Genome Sequencing Center for Infectious Disease"/>
            <person name="Wu L."/>
            <person name="Ma J."/>
        </authorList>
    </citation>
    <scope>NUCLEOTIDE SEQUENCE [LARGE SCALE GENOMIC DNA]</scope>
    <source>
        <strain evidence="10">JCM 17906</strain>
    </source>
</reference>
<dbReference type="InterPro" id="IPR004869">
    <property type="entry name" value="MMPL_dom"/>
</dbReference>
<evidence type="ECO:0000313" key="9">
    <source>
        <dbReference type="EMBL" id="GAA4547268.1"/>
    </source>
</evidence>
<evidence type="ECO:0000256" key="5">
    <source>
        <dbReference type="ARBA" id="ARBA00023136"/>
    </source>
</evidence>
<evidence type="ECO:0000256" key="3">
    <source>
        <dbReference type="ARBA" id="ARBA00022692"/>
    </source>
</evidence>
<gene>
    <name evidence="9" type="ORF">GCM10023175_31220</name>
</gene>
<feature type="transmembrane region" description="Helical" evidence="7">
    <location>
        <begin position="729"/>
        <end position="756"/>
    </location>
</feature>
<keyword evidence="10" id="KW-1185">Reference proteome</keyword>
<dbReference type="SUPFAM" id="SSF82866">
    <property type="entry name" value="Multidrug efflux transporter AcrB transmembrane domain"/>
    <property type="match status" value="2"/>
</dbReference>
<dbReference type="RefSeq" id="WP_345418119.1">
    <property type="nucleotide sequence ID" value="NZ_BAABGT010000035.1"/>
</dbReference>
<accession>A0ABP8RU30</accession>
<feature type="transmembrane region" description="Helical" evidence="7">
    <location>
        <begin position="20"/>
        <end position="41"/>
    </location>
</feature>
<keyword evidence="4 7" id="KW-1133">Transmembrane helix</keyword>
<dbReference type="PANTHER" id="PTHR33406:SF13">
    <property type="entry name" value="MEMBRANE PROTEIN YDFJ"/>
    <property type="match status" value="1"/>
</dbReference>
<feature type="transmembrane region" description="Helical" evidence="7">
    <location>
        <begin position="349"/>
        <end position="372"/>
    </location>
</feature>
<dbReference type="Proteomes" id="UP001501598">
    <property type="component" value="Unassembled WGS sequence"/>
</dbReference>
<feature type="transmembrane region" description="Helical" evidence="7">
    <location>
        <begin position="302"/>
        <end position="322"/>
    </location>
</feature>
<feature type="transmembrane region" description="Helical" evidence="7">
    <location>
        <begin position="699"/>
        <end position="723"/>
    </location>
</feature>
<dbReference type="Gene3D" id="1.20.1640.10">
    <property type="entry name" value="Multidrug efflux transporter AcrB transmembrane domain"/>
    <property type="match status" value="2"/>
</dbReference>
<keyword evidence="2" id="KW-1003">Cell membrane</keyword>
<proteinExistence type="predicted"/>
<dbReference type="PROSITE" id="PS50156">
    <property type="entry name" value="SSD"/>
    <property type="match status" value="1"/>
</dbReference>
<feature type="transmembrane region" description="Helical" evidence="7">
    <location>
        <begin position="588"/>
        <end position="607"/>
    </location>
</feature>
<comment type="caution">
    <text evidence="9">The sequence shown here is derived from an EMBL/GenBank/DDBJ whole genome shotgun (WGS) entry which is preliminary data.</text>
</comment>
<dbReference type="PANTHER" id="PTHR33406">
    <property type="entry name" value="MEMBRANE PROTEIN MJ1562-RELATED"/>
    <property type="match status" value="1"/>
</dbReference>
<feature type="transmembrane region" description="Helical" evidence="7">
    <location>
        <begin position="278"/>
        <end position="296"/>
    </location>
</feature>
<feature type="domain" description="SSD" evidence="8">
    <location>
        <begin position="268"/>
        <end position="400"/>
    </location>
</feature>
<evidence type="ECO:0000313" key="10">
    <source>
        <dbReference type="Proteomes" id="UP001501598"/>
    </source>
</evidence>
<evidence type="ECO:0000256" key="2">
    <source>
        <dbReference type="ARBA" id="ARBA00022475"/>
    </source>
</evidence>
<dbReference type="InterPro" id="IPR050545">
    <property type="entry name" value="Mycobact_MmpL"/>
</dbReference>
<evidence type="ECO:0000256" key="6">
    <source>
        <dbReference type="SAM" id="MobiDB-lite"/>
    </source>
</evidence>
<feature type="transmembrane region" description="Helical" evidence="7">
    <location>
        <begin position="655"/>
        <end position="678"/>
    </location>
</feature>
<evidence type="ECO:0000256" key="4">
    <source>
        <dbReference type="ARBA" id="ARBA00022989"/>
    </source>
</evidence>
<keyword evidence="3 7" id="KW-0812">Transmembrane</keyword>
<feature type="transmembrane region" description="Helical" evidence="7">
    <location>
        <begin position="251"/>
        <end position="271"/>
    </location>
</feature>